<evidence type="ECO:0000256" key="6">
    <source>
        <dbReference type="ARBA" id="ARBA00023288"/>
    </source>
</evidence>
<dbReference type="EMBL" id="CP054617">
    <property type="protein sequence ID" value="QKS49873.1"/>
    <property type="molecule type" value="Genomic_DNA"/>
</dbReference>
<dbReference type="KEGG" id="aoz:HUE56_04905"/>
<dbReference type="Gene3D" id="3.40.190.10">
    <property type="entry name" value="Periplasmic binding protein-like II"/>
    <property type="match status" value="2"/>
</dbReference>
<proteinExistence type="inferred from homology"/>
<dbReference type="CDD" id="cd13598">
    <property type="entry name" value="PBP2_lipoprotein_IlpA_like"/>
    <property type="match status" value="1"/>
</dbReference>
<sequence length="263" mass="27991">MLRFRSLASLLAGAATLAVAFGASAETIKVGVTAGPHAQILEAVKPIAAKDGLDIQIIEFTDYVIPNQALAGGDLDANSFQHQPYLDNQVKDRGFDLVSVGKTVVYPIGIYSKKVKSLDELPSGAKVAIPNDPTNGGRVLLLLQAKGLIKLKDGGNLKASPIDIVENPKKLEIVELDAAQLPRSLDDVTVAAINTNFALEAGIDPVKDAIAREAADSPYANVIAVRKADKDKPWVAKLVKAYNSPEVKEFILTKFKNAVVPAF</sequence>
<evidence type="ECO:0000256" key="5">
    <source>
        <dbReference type="ARBA" id="ARBA00023139"/>
    </source>
</evidence>
<feature type="signal peptide" evidence="7">
    <location>
        <begin position="1"/>
        <end position="25"/>
    </location>
</feature>
<dbReference type="InterPro" id="IPR004872">
    <property type="entry name" value="Lipoprotein_NlpA"/>
</dbReference>
<accession>A0A6N1AEB8</accession>
<evidence type="ECO:0000256" key="4">
    <source>
        <dbReference type="ARBA" id="ARBA00023136"/>
    </source>
</evidence>
<evidence type="ECO:0000313" key="9">
    <source>
        <dbReference type="Proteomes" id="UP000509702"/>
    </source>
</evidence>
<evidence type="ECO:0000256" key="3">
    <source>
        <dbReference type="ARBA" id="ARBA00022729"/>
    </source>
</evidence>
<evidence type="ECO:0000313" key="8">
    <source>
        <dbReference type="EMBL" id="QKS49873.1"/>
    </source>
</evidence>
<dbReference type="Proteomes" id="UP000509702">
    <property type="component" value="Plasmid unnamed3"/>
</dbReference>
<dbReference type="RefSeq" id="WP_149198671.1">
    <property type="nucleotide sequence ID" value="NZ_BSOV01000037.1"/>
</dbReference>
<comment type="similarity">
    <text evidence="2">Belongs to the NlpA lipoprotein family.</text>
</comment>
<dbReference type="PANTHER" id="PTHR30429">
    <property type="entry name" value="D-METHIONINE-BINDING LIPOPROTEIN METQ"/>
    <property type="match status" value="1"/>
</dbReference>
<dbReference type="Pfam" id="PF03180">
    <property type="entry name" value="Lipoprotein_9"/>
    <property type="match status" value="1"/>
</dbReference>
<keyword evidence="3 7" id="KW-0732">Signal</keyword>
<keyword evidence="4" id="KW-0472">Membrane</keyword>
<dbReference type="AlphaFoldDB" id="A0A6N1AEB8"/>
<dbReference type="NCBIfam" id="TIGR00363">
    <property type="entry name" value="MetQ/NlpA family lipoprotein"/>
    <property type="match status" value="1"/>
</dbReference>
<dbReference type="GO" id="GO:0016020">
    <property type="term" value="C:membrane"/>
    <property type="evidence" value="ECO:0007669"/>
    <property type="project" value="UniProtKB-SubCell"/>
</dbReference>
<comment type="subcellular location">
    <subcellularLocation>
        <location evidence="1">Membrane</location>
        <topology evidence="1">Lipid-anchor</topology>
    </subcellularLocation>
</comment>
<gene>
    <name evidence="8" type="ORF">HUE56_04905</name>
</gene>
<evidence type="ECO:0000256" key="2">
    <source>
        <dbReference type="ARBA" id="ARBA00008973"/>
    </source>
</evidence>
<protein>
    <submittedName>
        <fullName evidence="8">MetQ/NlpA family ABC transporter substrate-binding protein</fullName>
    </submittedName>
</protein>
<dbReference type="PIRSF" id="PIRSF002854">
    <property type="entry name" value="MetQ"/>
    <property type="match status" value="1"/>
</dbReference>
<geneLocation type="plasmid" evidence="8 9">
    <name>unnamed3</name>
</geneLocation>
<keyword evidence="6" id="KW-0449">Lipoprotein</keyword>
<dbReference type="OrthoDB" id="9812878at2"/>
<reference evidence="8 9" key="1">
    <citation type="submission" date="2020-06" db="EMBL/GenBank/DDBJ databases">
        <title>Complete genome of Azosprillum oryzae KACC14407.</title>
        <authorList>
            <person name="Kim M."/>
            <person name="Park Y.-J."/>
            <person name="Shin J.-H."/>
        </authorList>
    </citation>
    <scope>NUCLEOTIDE SEQUENCE [LARGE SCALE GENOMIC DNA]</scope>
    <source>
        <strain evidence="8 9">KACC 14407</strain>
        <plasmid evidence="8 9">unnamed3</plasmid>
    </source>
</reference>
<organism evidence="8 9">
    <name type="scientific">Azospirillum oryzae</name>
    <dbReference type="NCBI Taxonomy" id="286727"/>
    <lineage>
        <taxon>Bacteria</taxon>
        <taxon>Pseudomonadati</taxon>
        <taxon>Pseudomonadota</taxon>
        <taxon>Alphaproteobacteria</taxon>
        <taxon>Rhodospirillales</taxon>
        <taxon>Azospirillaceae</taxon>
        <taxon>Azospirillum</taxon>
    </lineage>
</organism>
<dbReference type="PANTHER" id="PTHR30429:SF1">
    <property type="entry name" value="D-METHIONINE-BINDING LIPOPROTEIN METQ-RELATED"/>
    <property type="match status" value="1"/>
</dbReference>
<evidence type="ECO:0000256" key="1">
    <source>
        <dbReference type="ARBA" id="ARBA00004635"/>
    </source>
</evidence>
<keyword evidence="8" id="KW-0614">Plasmid</keyword>
<name>A0A6N1AEB8_9PROT</name>
<keyword evidence="9" id="KW-1185">Reference proteome</keyword>
<feature type="chain" id="PRO_5028818482" evidence="7">
    <location>
        <begin position="26"/>
        <end position="263"/>
    </location>
</feature>
<dbReference type="SUPFAM" id="SSF53850">
    <property type="entry name" value="Periplasmic binding protein-like II"/>
    <property type="match status" value="1"/>
</dbReference>
<evidence type="ECO:0000256" key="7">
    <source>
        <dbReference type="SAM" id="SignalP"/>
    </source>
</evidence>
<keyword evidence="5" id="KW-0564">Palmitate</keyword>